<organism evidence="4 5">
    <name type="scientific">Colocasia esculenta</name>
    <name type="common">Wild taro</name>
    <name type="synonym">Arum esculentum</name>
    <dbReference type="NCBI Taxonomy" id="4460"/>
    <lineage>
        <taxon>Eukaryota</taxon>
        <taxon>Viridiplantae</taxon>
        <taxon>Streptophyta</taxon>
        <taxon>Embryophyta</taxon>
        <taxon>Tracheophyta</taxon>
        <taxon>Spermatophyta</taxon>
        <taxon>Magnoliopsida</taxon>
        <taxon>Liliopsida</taxon>
        <taxon>Araceae</taxon>
        <taxon>Aroideae</taxon>
        <taxon>Colocasieae</taxon>
        <taxon>Colocasia</taxon>
    </lineage>
</organism>
<keyword evidence="3" id="KW-0012">Acyltransferase</keyword>
<comment type="similarity">
    <text evidence="1">Belongs to the plant acyltransferase family.</text>
</comment>
<evidence type="ECO:0000313" key="5">
    <source>
        <dbReference type="Proteomes" id="UP000652761"/>
    </source>
</evidence>
<evidence type="ECO:0000256" key="2">
    <source>
        <dbReference type="ARBA" id="ARBA00022679"/>
    </source>
</evidence>
<evidence type="ECO:0000256" key="1">
    <source>
        <dbReference type="ARBA" id="ARBA00009861"/>
    </source>
</evidence>
<evidence type="ECO:0008006" key="6">
    <source>
        <dbReference type="Google" id="ProtNLM"/>
    </source>
</evidence>
<dbReference type="Proteomes" id="UP000652761">
    <property type="component" value="Unassembled WGS sequence"/>
</dbReference>
<comment type="caution">
    <text evidence="4">The sequence shown here is derived from an EMBL/GenBank/DDBJ whole genome shotgun (WGS) entry which is preliminary data.</text>
</comment>
<dbReference type="OrthoDB" id="671439at2759"/>
<keyword evidence="2" id="KW-0808">Transferase</keyword>
<dbReference type="InterPro" id="IPR023213">
    <property type="entry name" value="CAT-like_dom_sf"/>
</dbReference>
<sequence>MVVVGRMGQGEGEAMVKSIEIPECRYAGEPTLVRPRSNPPRHALYLSNLDDQKFLRFSIKYLYLFKRSVSAESLRASLARVLEDYYPLAGRLRGCGGEAGDAAAEDKLVVDCNGEGAVFAEASVDLTVEEFVEASARPNRSWRKLLYRVDAQSFVGVPPLVVQVTNLSCGGMILCVSFSHCLCDGVGTAQFLHAWAHCTAKPGAEQLPVSPFHSRRMLRPHCSPSVAFPHSEFATPAPQENPSAGYLSQLLQSQPLVPVCVTFRPAEVLQLKRNCVPSLKCTSFEALAAHVWRAWVRCLDPPPVLRVKLLFSINVRKQMCPPLPAGFYGNGFVLGCAETTAGQLVSGTNPRAAVKLVQAAKKRVDDGYVRSMVDLLEERRGTRPDLSASLVISQWSKLGLEEVDFGEGVPLHMGPMTSEIYCLFLPVVGDLHAFTVLVSVPEAVASKFEYCMKDVWEREGEEDGMRDYERVEMGI</sequence>
<accession>A0A843XF86</accession>
<reference evidence="4" key="1">
    <citation type="submission" date="2017-07" db="EMBL/GenBank/DDBJ databases">
        <title>Taro Niue Genome Assembly and Annotation.</title>
        <authorList>
            <person name="Atibalentja N."/>
            <person name="Keating K."/>
            <person name="Fields C.J."/>
        </authorList>
    </citation>
    <scope>NUCLEOTIDE SEQUENCE</scope>
    <source>
        <strain evidence="4">Niue_2</strain>
        <tissue evidence="4">Leaf</tissue>
    </source>
</reference>
<name>A0A843XF86_COLES</name>
<proteinExistence type="inferred from homology"/>
<dbReference type="PANTHER" id="PTHR31642:SF5">
    <property type="entry name" value="OS01G0104900 PROTEIN"/>
    <property type="match status" value="1"/>
</dbReference>
<protein>
    <recommendedName>
        <fullName evidence="6">Omega-hydroxypalmitate O-feruloyl transferase</fullName>
    </recommendedName>
</protein>
<evidence type="ECO:0000313" key="4">
    <source>
        <dbReference type="EMBL" id="MQM18164.1"/>
    </source>
</evidence>
<dbReference type="AlphaFoldDB" id="A0A843XF86"/>
<dbReference type="GO" id="GO:0016747">
    <property type="term" value="F:acyltransferase activity, transferring groups other than amino-acyl groups"/>
    <property type="evidence" value="ECO:0007669"/>
    <property type="project" value="TreeGrafter"/>
</dbReference>
<keyword evidence="5" id="KW-1185">Reference proteome</keyword>
<gene>
    <name evidence="4" type="ORF">Taro_051151</name>
</gene>
<dbReference type="InterPro" id="IPR050317">
    <property type="entry name" value="Plant_Fungal_Acyltransferase"/>
</dbReference>
<evidence type="ECO:0000256" key="3">
    <source>
        <dbReference type="ARBA" id="ARBA00023315"/>
    </source>
</evidence>
<dbReference type="Gene3D" id="3.30.559.10">
    <property type="entry name" value="Chloramphenicol acetyltransferase-like domain"/>
    <property type="match status" value="2"/>
</dbReference>
<dbReference type="EMBL" id="NMUH01008013">
    <property type="protein sequence ID" value="MQM18164.1"/>
    <property type="molecule type" value="Genomic_DNA"/>
</dbReference>
<dbReference type="Pfam" id="PF02458">
    <property type="entry name" value="Transferase"/>
    <property type="match status" value="1"/>
</dbReference>
<dbReference type="PANTHER" id="PTHR31642">
    <property type="entry name" value="TRICHOTHECENE 3-O-ACETYLTRANSFERASE"/>
    <property type="match status" value="1"/>
</dbReference>